<feature type="domain" description="NAC" evidence="5">
    <location>
        <begin position="1"/>
        <end position="49"/>
    </location>
</feature>
<dbReference type="PANTHER" id="PTHR31744">
    <property type="entry name" value="PROTEIN CUP-SHAPED COTYLEDON 2-RELATED"/>
    <property type="match status" value="1"/>
</dbReference>
<dbReference type="GO" id="GO:0005634">
    <property type="term" value="C:nucleus"/>
    <property type="evidence" value="ECO:0007669"/>
    <property type="project" value="UniProtKB-ARBA"/>
</dbReference>
<dbReference type="EMBL" id="JAMYWD010000006">
    <property type="protein sequence ID" value="KAJ4967677.1"/>
    <property type="molecule type" value="Genomic_DNA"/>
</dbReference>
<evidence type="ECO:0000259" key="5">
    <source>
        <dbReference type="PROSITE" id="PS51005"/>
    </source>
</evidence>
<keyword evidence="4" id="KW-0539">Nucleus</keyword>
<evidence type="ECO:0000256" key="1">
    <source>
        <dbReference type="ARBA" id="ARBA00023015"/>
    </source>
</evidence>
<dbReference type="SUPFAM" id="SSF101941">
    <property type="entry name" value="NAC domain"/>
    <property type="match status" value="1"/>
</dbReference>
<evidence type="ECO:0000256" key="2">
    <source>
        <dbReference type="ARBA" id="ARBA00023125"/>
    </source>
</evidence>
<name>A0A9Q0QQ10_9MAGN</name>
<evidence type="ECO:0000256" key="4">
    <source>
        <dbReference type="ARBA" id="ARBA00023242"/>
    </source>
</evidence>
<dbReference type="InterPro" id="IPR003441">
    <property type="entry name" value="NAC-dom"/>
</dbReference>
<keyword evidence="7" id="KW-1185">Reference proteome</keyword>
<sequence>MRKTLVFYHNRAPNGIKTGWIMHEFRQQNPLMPPKGGSGSSVVKKLTTEGAVKCSEGVQYGGCSEVRLVRRLYIHRPSAASNNRIIWQISYLVAFWWRSAQCRASYLNSSNTSLAP</sequence>
<dbReference type="GO" id="GO:0006355">
    <property type="term" value="P:regulation of DNA-templated transcription"/>
    <property type="evidence" value="ECO:0007669"/>
    <property type="project" value="InterPro"/>
</dbReference>
<dbReference type="Proteomes" id="UP001141806">
    <property type="component" value="Unassembled WGS sequence"/>
</dbReference>
<dbReference type="OrthoDB" id="1922833at2759"/>
<keyword evidence="2" id="KW-0238">DNA-binding</keyword>
<evidence type="ECO:0000313" key="7">
    <source>
        <dbReference type="Proteomes" id="UP001141806"/>
    </source>
</evidence>
<reference evidence="6" key="1">
    <citation type="journal article" date="2023" name="Plant J.">
        <title>The genome of the king protea, Protea cynaroides.</title>
        <authorList>
            <person name="Chang J."/>
            <person name="Duong T.A."/>
            <person name="Schoeman C."/>
            <person name="Ma X."/>
            <person name="Roodt D."/>
            <person name="Barker N."/>
            <person name="Li Z."/>
            <person name="Van de Peer Y."/>
            <person name="Mizrachi E."/>
        </authorList>
    </citation>
    <scope>NUCLEOTIDE SEQUENCE</scope>
    <source>
        <tissue evidence="6">Young leaves</tissue>
    </source>
</reference>
<evidence type="ECO:0000313" key="6">
    <source>
        <dbReference type="EMBL" id="KAJ4967677.1"/>
    </source>
</evidence>
<dbReference type="GO" id="GO:0003677">
    <property type="term" value="F:DNA binding"/>
    <property type="evidence" value="ECO:0007669"/>
    <property type="project" value="UniProtKB-KW"/>
</dbReference>
<protein>
    <recommendedName>
        <fullName evidence="5">NAC domain-containing protein</fullName>
    </recommendedName>
</protein>
<dbReference type="Gene3D" id="2.170.150.80">
    <property type="entry name" value="NAC domain"/>
    <property type="match status" value="1"/>
</dbReference>
<keyword evidence="1" id="KW-0805">Transcription regulation</keyword>
<evidence type="ECO:0000256" key="3">
    <source>
        <dbReference type="ARBA" id="ARBA00023163"/>
    </source>
</evidence>
<proteinExistence type="predicted"/>
<dbReference type="PROSITE" id="PS51005">
    <property type="entry name" value="NAC"/>
    <property type="match status" value="1"/>
</dbReference>
<dbReference type="InterPro" id="IPR036093">
    <property type="entry name" value="NAC_dom_sf"/>
</dbReference>
<accession>A0A9Q0QQ10</accession>
<comment type="caution">
    <text evidence="6">The sequence shown here is derived from an EMBL/GenBank/DDBJ whole genome shotgun (WGS) entry which is preliminary data.</text>
</comment>
<gene>
    <name evidence="6" type="ORF">NE237_014378</name>
</gene>
<dbReference type="PANTHER" id="PTHR31744:SF92">
    <property type="entry name" value="NAC DOMAIN-CONTAINING PROTEIN 87"/>
    <property type="match status" value="1"/>
</dbReference>
<organism evidence="6 7">
    <name type="scientific">Protea cynaroides</name>
    <dbReference type="NCBI Taxonomy" id="273540"/>
    <lineage>
        <taxon>Eukaryota</taxon>
        <taxon>Viridiplantae</taxon>
        <taxon>Streptophyta</taxon>
        <taxon>Embryophyta</taxon>
        <taxon>Tracheophyta</taxon>
        <taxon>Spermatophyta</taxon>
        <taxon>Magnoliopsida</taxon>
        <taxon>Proteales</taxon>
        <taxon>Proteaceae</taxon>
        <taxon>Protea</taxon>
    </lineage>
</organism>
<keyword evidence="3" id="KW-0804">Transcription</keyword>
<dbReference type="AlphaFoldDB" id="A0A9Q0QQ10"/>